<dbReference type="EMBL" id="CP040915">
    <property type="protein sequence ID" value="QDC23909.1"/>
    <property type="molecule type" value="Genomic_DNA"/>
</dbReference>
<organism evidence="4 5">
    <name type="scientific">Georgenia yuyongxinii</name>
    <dbReference type="NCBI Taxonomy" id="2589797"/>
    <lineage>
        <taxon>Bacteria</taxon>
        <taxon>Bacillati</taxon>
        <taxon>Actinomycetota</taxon>
        <taxon>Actinomycetes</taxon>
        <taxon>Micrococcales</taxon>
        <taxon>Bogoriellaceae</taxon>
        <taxon>Georgenia</taxon>
    </lineage>
</organism>
<feature type="domain" description="Glycosyl transferase family 1" evidence="3">
    <location>
        <begin position="202"/>
        <end position="311"/>
    </location>
</feature>
<evidence type="ECO:0000313" key="5">
    <source>
        <dbReference type="Proteomes" id="UP000314616"/>
    </source>
</evidence>
<accession>A0A5B8BZQ9</accession>
<gene>
    <name evidence="4" type="ORF">FE374_04015</name>
</gene>
<dbReference type="Proteomes" id="UP000314616">
    <property type="component" value="Chromosome"/>
</dbReference>
<dbReference type="KEGG" id="gyu:FE374_04015"/>
<dbReference type="OrthoDB" id="3371840at2"/>
<evidence type="ECO:0000256" key="2">
    <source>
        <dbReference type="ARBA" id="ARBA00022679"/>
    </source>
</evidence>
<dbReference type="InterPro" id="IPR001296">
    <property type="entry name" value="Glyco_trans_1"/>
</dbReference>
<evidence type="ECO:0000259" key="3">
    <source>
        <dbReference type="Pfam" id="PF00534"/>
    </source>
</evidence>
<sequence>MGIELTLAWVTNVASPYRLPVWEHLASGADLTVHLLESSARLLKDPGNRGPEWAVDGGQGYAIREVPTWRVTRGETQLYVARRRILPRARRVDAALLGGWESPAYWQALAEARHQGARTVGFYESTLSTNRFSGGPVARARERYFRLLDAVVVPGPAAEEAVLAMGVPERRVFTGFNAVDVRGIHAATTRLRQGAGTQPGHRFLYVGQLIDRKNVASLVRAFAAVAQPADNLEIVGTGAGRPELERLAVGLGVRDRVAFTGLVPYPQLPAVLSRNDTLVLPSTEEVWGLVVNEALAAGLHAVVSTVCGVAPSVAGMRGVHLTGASPAGLGAAMAHSRSAWRGPVLQPEILACTPERFAGVFRDALTAGR</sequence>
<keyword evidence="2 4" id="KW-0808">Transferase</keyword>
<evidence type="ECO:0000256" key="1">
    <source>
        <dbReference type="ARBA" id="ARBA00021292"/>
    </source>
</evidence>
<reference evidence="4 5" key="1">
    <citation type="submission" date="2019-05" db="EMBL/GenBank/DDBJ databases">
        <title>Georgenia *** sp. nov., and Georgenia *** sp. nov., isolated from the intestinal contents of plateau pika (Ochotona curzoniae) in the Qinghai-Tibet plateau of China.</title>
        <authorList>
            <person name="Tian Z."/>
        </authorList>
    </citation>
    <scope>NUCLEOTIDE SEQUENCE [LARGE SCALE GENOMIC DNA]</scope>
    <source>
        <strain evidence="4 5">Z443</strain>
    </source>
</reference>
<dbReference type="InterPro" id="IPR050194">
    <property type="entry name" value="Glycosyltransferase_grp1"/>
</dbReference>
<evidence type="ECO:0000313" key="4">
    <source>
        <dbReference type="EMBL" id="QDC23909.1"/>
    </source>
</evidence>
<dbReference type="PANTHER" id="PTHR45947:SF3">
    <property type="entry name" value="SULFOQUINOVOSYL TRANSFERASE SQD2"/>
    <property type="match status" value="1"/>
</dbReference>
<dbReference type="Pfam" id="PF00534">
    <property type="entry name" value="Glycos_transf_1"/>
    <property type="match status" value="1"/>
</dbReference>
<protein>
    <recommendedName>
        <fullName evidence="1">D-inositol 3-phosphate glycosyltransferase</fullName>
    </recommendedName>
</protein>
<dbReference type="AlphaFoldDB" id="A0A5B8BZQ9"/>
<dbReference type="GO" id="GO:0016757">
    <property type="term" value="F:glycosyltransferase activity"/>
    <property type="evidence" value="ECO:0007669"/>
    <property type="project" value="InterPro"/>
</dbReference>
<dbReference type="RefSeq" id="WP_139927351.1">
    <property type="nucleotide sequence ID" value="NZ_CP040915.1"/>
</dbReference>
<proteinExistence type="predicted"/>
<dbReference type="SUPFAM" id="SSF53756">
    <property type="entry name" value="UDP-Glycosyltransferase/glycogen phosphorylase"/>
    <property type="match status" value="1"/>
</dbReference>
<dbReference type="Gene3D" id="3.40.50.2000">
    <property type="entry name" value="Glycogen Phosphorylase B"/>
    <property type="match status" value="2"/>
</dbReference>
<dbReference type="PANTHER" id="PTHR45947">
    <property type="entry name" value="SULFOQUINOVOSYL TRANSFERASE SQD2"/>
    <property type="match status" value="1"/>
</dbReference>
<name>A0A5B8BZQ9_9MICO</name>